<dbReference type="PROSITE" id="PS51352">
    <property type="entry name" value="THIOREDOXIN_2"/>
    <property type="match status" value="1"/>
</dbReference>
<feature type="domain" description="Thioredoxin" evidence="8">
    <location>
        <begin position="1"/>
        <end position="143"/>
    </location>
</feature>
<comment type="catalytic activity">
    <reaction evidence="7">
        <text>[protein]-dithiol + NADP(+) = [protein]-disulfide + NADPH + H(+)</text>
        <dbReference type="Rhea" id="RHEA:18753"/>
        <dbReference type="Rhea" id="RHEA-COMP:10593"/>
        <dbReference type="Rhea" id="RHEA-COMP:10594"/>
        <dbReference type="ChEBI" id="CHEBI:15378"/>
        <dbReference type="ChEBI" id="CHEBI:29950"/>
        <dbReference type="ChEBI" id="CHEBI:50058"/>
        <dbReference type="ChEBI" id="CHEBI:57783"/>
        <dbReference type="ChEBI" id="CHEBI:58349"/>
        <dbReference type="EC" id="1.8.1.8"/>
    </reaction>
</comment>
<sequence>MAGMMAILGDTVLGKDGKNVPVSKFANPDSIVGLYFSAHWCPPCRGFTPVLAEVYKNIKQKGKKFEVIFISSDRDQKSYAEYYETMPWLTIGFGSEKKSDLAEMYEVGGIPCLVLLKGDSGELITKDGRSKILNEKGGFPWTA</sequence>
<proteinExistence type="inferred from homology"/>
<keyword evidence="10" id="KW-1185">Reference proteome</keyword>
<name>A0AAN9BUC2_9CAEN</name>
<dbReference type="PANTHER" id="PTHR13871:SF96">
    <property type="entry name" value="THIOREDOXIN DOMAIN-CONTAINING PROTEIN"/>
    <property type="match status" value="1"/>
</dbReference>
<evidence type="ECO:0000256" key="2">
    <source>
        <dbReference type="ARBA" id="ARBA00022737"/>
    </source>
</evidence>
<dbReference type="InterPro" id="IPR013766">
    <property type="entry name" value="Thioredoxin_domain"/>
</dbReference>
<gene>
    <name evidence="9" type="ORF">V1264_012139</name>
</gene>
<dbReference type="Gene3D" id="3.40.30.10">
    <property type="entry name" value="Glutaredoxin"/>
    <property type="match status" value="1"/>
</dbReference>
<dbReference type="GO" id="GO:0047134">
    <property type="term" value="F:protein-disulfide reductase [NAD(P)H] activity"/>
    <property type="evidence" value="ECO:0007669"/>
    <property type="project" value="UniProtKB-EC"/>
</dbReference>
<dbReference type="PANTHER" id="PTHR13871">
    <property type="entry name" value="THIOREDOXIN"/>
    <property type="match status" value="1"/>
</dbReference>
<dbReference type="EMBL" id="JBAMIC010000002">
    <property type="protein sequence ID" value="KAK7112736.1"/>
    <property type="molecule type" value="Genomic_DNA"/>
</dbReference>
<dbReference type="InterPro" id="IPR036249">
    <property type="entry name" value="Thioredoxin-like_sf"/>
</dbReference>
<evidence type="ECO:0000256" key="6">
    <source>
        <dbReference type="ARBA" id="ARBA00047388"/>
    </source>
</evidence>
<dbReference type="InterPro" id="IPR052259">
    <property type="entry name" value="Nucleoredoxin-like"/>
</dbReference>
<evidence type="ECO:0000313" key="9">
    <source>
        <dbReference type="EMBL" id="KAK7112736.1"/>
    </source>
</evidence>
<organism evidence="9 10">
    <name type="scientific">Littorina saxatilis</name>
    <dbReference type="NCBI Taxonomy" id="31220"/>
    <lineage>
        <taxon>Eukaryota</taxon>
        <taxon>Metazoa</taxon>
        <taxon>Spiralia</taxon>
        <taxon>Lophotrochozoa</taxon>
        <taxon>Mollusca</taxon>
        <taxon>Gastropoda</taxon>
        <taxon>Caenogastropoda</taxon>
        <taxon>Littorinimorpha</taxon>
        <taxon>Littorinoidea</taxon>
        <taxon>Littorinidae</taxon>
        <taxon>Littorina</taxon>
    </lineage>
</organism>
<dbReference type="AlphaFoldDB" id="A0AAN9BUC2"/>
<dbReference type="SUPFAM" id="SSF52833">
    <property type="entry name" value="Thioredoxin-like"/>
    <property type="match status" value="1"/>
</dbReference>
<comment type="caution">
    <text evidence="9">The sequence shown here is derived from an EMBL/GenBank/DDBJ whole genome shotgun (WGS) entry which is preliminary data.</text>
</comment>
<keyword evidence="4" id="KW-0520">NAD</keyword>
<evidence type="ECO:0000256" key="3">
    <source>
        <dbReference type="ARBA" id="ARBA00023002"/>
    </source>
</evidence>
<dbReference type="Pfam" id="PF13905">
    <property type="entry name" value="Thioredoxin_8"/>
    <property type="match status" value="1"/>
</dbReference>
<comment type="similarity">
    <text evidence="5">Belongs to the nucleoredoxin family.</text>
</comment>
<dbReference type="Proteomes" id="UP001374579">
    <property type="component" value="Unassembled WGS sequence"/>
</dbReference>
<protein>
    <recommendedName>
        <fullName evidence="1">protein-disulfide reductase</fullName>
        <ecNumber evidence="1">1.8.1.8</ecNumber>
    </recommendedName>
</protein>
<evidence type="ECO:0000256" key="7">
    <source>
        <dbReference type="ARBA" id="ARBA00047804"/>
    </source>
</evidence>
<accession>A0AAN9BUC2</accession>
<dbReference type="EC" id="1.8.1.8" evidence="1"/>
<comment type="catalytic activity">
    <reaction evidence="6">
        <text>[protein]-dithiol + NAD(+) = [protein]-disulfide + NADH + H(+)</text>
        <dbReference type="Rhea" id="RHEA:18749"/>
        <dbReference type="Rhea" id="RHEA-COMP:10593"/>
        <dbReference type="Rhea" id="RHEA-COMP:10594"/>
        <dbReference type="ChEBI" id="CHEBI:15378"/>
        <dbReference type="ChEBI" id="CHEBI:29950"/>
        <dbReference type="ChEBI" id="CHEBI:50058"/>
        <dbReference type="ChEBI" id="CHEBI:57540"/>
        <dbReference type="ChEBI" id="CHEBI:57945"/>
        <dbReference type="EC" id="1.8.1.8"/>
    </reaction>
</comment>
<reference evidence="9 10" key="1">
    <citation type="submission" date="2024-02" db="EMBL/GenBank/DDBJ databases">
        <title>Chromosome-scale genome assembly of the rough periwinkle Littorina saxatilis.</title>
        <authorList>
            <person name="De Jode A."/>
            <person name="Faria R."/>
            <person name="Formenti G."/>
            <person name="Sims Y."/>
            <person name="Smith T.P."/>
            <person name="Tracey A."/>
            <person name="Wood J.M.D."/>
            <person name="Zagrodzka Z.B."/>
            <person name="Johannesson K."/>
            <person name="Butlin R.K."/>
            <person name="Leder E.H."/>
        </authorList>
    </citation>
    <scope>NUCLEOTIDE SEQUENCE [LARGE SCALE GENOMIC DNA]</scope>
    <source>
        <strain evidence="9">Snail1</strain>
        <tissue evidence="9">Muscle</tissue>
    </source>
</reference>
<keyword evidence="3" id="KW-0560">Oxidoreductase</keyword>
<keyword evidence="2" id="KW-0677">Repeat</keyword>
<evidence type="ECO:0000256" key="1">
    <source>
        <dbReference type="ARBA" id="ARBA00012612"/>
    </source>
</evidence>
<dbReference type="InterPro" id="IPR012336">
    <property type="entry name" value="Thioredoxin-like_fold"/>
</dbReference>
<evidence type="ECO:0000313" key="10">
    <source>
        <dbReference type="Proteomes" id="UP001374579"/>
    </source>
</evidence>
<evidence type="ECO:0000256" key="4">
    <source>
        <dbReference type="ARBA" id="ARBA00023027"/>
    </source>
</evidence>
<evidence type="ECO:0000256" key="5">
    <source>
        <dbReference type="ARBA" id="ARBA00025782"/>
    </source>
</evidence>
<evidence type="ECO:0000259" key="8">
    <source>
        <dbReference type="PROSITE" id="PS51352"/>
    </source>
</evidence>